<dbReference type="EMBL" id="AJAT01000009">
    <property type="protein sequence ID" value="EOL47198.1"/>
    <property type="molecule type" value="Genomic_DNA"/>
</dbReference>
<dbReference type="Proteomes" id="UP000013785">
    <property type="component" value="Unassembled WGS sequence"/>
</dbReference>
<organism evidence="2 3">
    <name type="scientific">Enterococcus phoeniculicola ATCC BAA-412</name>
    <dbReference type="NCBI Taxonomy" id="1158610"/>
    <lineage>
        <taxon>Bacteria</taxon>
        <taxon>Bacillati</taxon>
        <taxon>Bacillota</taxon>
        <taxon>Bacilli</taxon>
        <taxon>Lactobacillales</taxon>
        <taxon>Enterococcaceae</taxon>
        <taxon>Enterococcus</taxon>
    </lineage>
</organism>
<evidence type="ECO:0000256" key="1">
    <source>
        <dbReference type="SAM" id="Phobius"/>
    </source>
</evidence>
<keyword evidence="1" id="KW-1133">Transmembrane helix</keyword>
<proteinExistence type="predicted"/>
<sequence>MKKYGVGFILFSIFLLLILPRLIFPEGNEVDSTGLVNTIRFTALALIIAAIGIKLAFKK</sequence>
<evidence type="ECO:0000313" key="3">
    <source>
        <dbReference type="Proteomes" id="UP000013785"/>
    </source>
</evidence>
<dbReference type="AlphaFoldDB" id="R3U1A7"/>
<evidence type="ECO:0000313" key="2">
    <source>
        <dbReference type="EMBL" id="EOL47198.1"/>
    </source>
</evidence>
<name>R3U1A7_9ENTE</name>
<comment type="caution">
    <text evidence="2">The sequence shown here is derived from an EMBL/GenBank/DDBJ whole genome shotgun (WGS) entry which is preliminary data.</text>
</comment>
<feature type="transmembrane region" description="Helical" evidence="1">
    <location>
        <begin position="35"/>
        <end position="57"/>
    </location>
</feature>
<dbReference type="HOGENOM" id="CLU_2953339_0_0_9"/>
<gene>
    <name evidence="2" type="ORF">UC3_00729</name>
</gene>
<protein>
    <submittedName>
        <fullName evidence="2">Uncharacterized protein</fullName>
    </submittedName>
</protein>
<accession>R3U1A7</accession>
<keyword evidence="3" id="KW-1185">Reference proteome</keyword>
<dbReference type="RefSeq" id="WP_010767402.1">
    <property type="nucleotide sequence ID" value="NZ_ASWE01000004.1"/>
</dbReference>
<keyword evidence="1" id="KW-0472">Membrane</keyword>
<dbReference type="PATRIC" id="fig|1158610.3.peg.705"/>
<reference evidence="2 3" key="1">
    <citation type="submission" date="2013-02" db="EMBL/GenBank/DDBJ databases">
        <title>The Genome Sequence of Enterococcus phoeniculicola BAA-412.</title>
        <authorList>
            <consortium name="The Broad Institute Genome Sequencing Platform"/>
            <consortium name="The Broad Institute Genome Sequencing Center for Infectious Disease"/>
            <person name="Earl A.M."/>
            <person name="Gilmore M.S."/>
            <person name="Lebreton F."/>
            <person name="Walker B."/>
            <person name="Young S.K."/>
            <person name="Zeng Q."/>
            <person name="Gargeya S."/>
            <person name="Fitzgerald M."/>
            <person name="Haas B."/>
            <person name="Abouelleil A."/>
            <person name="Alvarado L."/>
            <person name="Arachchi H.M."/>
            <person name="Berlin A.M."/>
            <person name="Chapman S.B."/>
            <person name="Dewar J."/>
            <person name="Goldberg J."/>
            <person name="Griggs A."/>
            <person name="Gujja S."/>
            <person name="Hansen M."/>
            <person name="Howarth C."/>
            <person name="Imamovic A."/>
            <person name="Larimer J."/>
            <person name="McCowan C."/>
            <person name="Murphy C."/>
            <person name="Neiman D."/>
            <person name="Pearson M."/>
            <person name="Priest M."/>
            <person name="Roberts A."/>
            <person name="Saif S."/>
            <person name="Shea T."/>
            <person name="Sisk P."/>
            <person name="Sykes S."/>
            <person name="Wortman J."/>
            <person name="Nusbaum C."/>
            <person name="Birren B."/>
        </authorList>
    </citation>
    <scope>NUCLEOTIDE SEQUENCE [LARGE SCALE GENOMIC DNA]</scope>
    <source>
        <strain evidence="2 3">ATCC BAA-412</strain>
    </source>
</reference>
<keyword evidence="1" id="KW-0812">Transmembrane</keyword>